<dbReference type="GO" id="GO:0005737">
    <property type="term" value="C:cytoplasm"/>
    <property type="evidence" value="ECO:0007669"/>
    <property type="project" value="TreeGrafter"/>
</dbReference>
<dbReference type="InterPro" id="IPR006638">
    <property type="entry name" value="Elp3/MiaA/NifB-like_rSAM"/>
</dbReference>
<dbReference type="PROSITE" id="PS51918">
    <property type="entry name" value="RADICAL_SAM"/>
    <property type="match status" value="1"/>
</dbReference>
<keyword evidence="6" id="KW-0560">Oxidoreductase</keyword>
<evidence type="ECO:0000259" key="5">
    <source>
        <dbReference type="PROSITE" id="PS51918"/>
    </source>
</evidence>
<dbReference type="EMBL" id="JAFNJU010000001">
    <property type="protein sequence ID" value="MBO1263782.1"/>
    <property type="molecule type" value="Genomic_DNA"/>
</dbReference>
<dbReference type="SFLD" id="SFLDG01065">
    <property type="entry name" value="anaerobic_coproporphyrinogen-I"/>
    <property type="match status" value="1"/>
</dbReference>
<dbReference type="NCBIfam" id="TIGR03994">
    <property type="entry name" value="rSAM_HemZ"/>
    <property type="match status" value="1"/>
</dbReference>
<dbReference type="CDD" id="cd01335">
    <property type="entry name" value="Radical_SAM"/>
    <property type="match status" value="1"/>
</dbReference>
<dbReference type="PANTHER" id="PTHR13932">
    <property type="entry name" value="COPROPORPHYRINIGEN III OXIDASE"/>
    <property type="match status" value="1"/>
</dbReference>
<keyword evidence="2" id="KW-0479">Metal-binding</keyword>
<dbReference type="SMART" id="SM00729">
    <property type="entry name" value="Elp3"/>
    <property type="match status" value="1"/>
</dbReference>
<dbReference type="GO" id="GO:0046872">
    <property type="term" value="F:metal ion binding"/>
    <property type="evidence" value="ECO:0007669"/>
    <property type="project" value="UniProtKB-KW"/>
</dbReference>
<dbReference type="RefSeq" id="WP_207598287.1">
    <property type="nucleotide sequence ID" value="NZ_JAFNJU010000001.1"/>
</dbReference>
<dbReference type="InterPro" id="IPR007197">
    <property type="entry name" value="rSAM"/>
</dbReference>
<name>A0A939H9C5_9CLOT</name>
<reference evidence="6" key="1">
    <citation type="submission" date="2021-03" db="EMBL/GenBank/DDBJ databases">
        <title>Proteiniclasticum marinus sp. nov., isolated from tidal flat sediment.</title>
        <authorList>
            <person name="Namirimu T."/>
            <person name="Yang J.-A."/>
            <person name="Yang S.-H."/>
            <person name="Kim Y.-J."/>
            <person name="Kwon K.K."/>
        </authorList>
    </citation>
    <scope>NUCLEOTIDE SEQUENCE</scope>
    <source>
        <strain evidence="6">SCR006</strain>
    </source>
</reference>
<evidence type="ECO:0000256" key="3">
    <source>
        <dbReference type="ARBA" id="ARBA00023004"/>
    </source>
</evidence>
<protein>
    <submittedName>
        <fullName evidence="6">Coproporphyrinogen dehydrogenase HemZ</fullName>
        <ecNumber evidence="6">1.3.98.3</ecNumber>
    </submittedName>
</protein>
<dbReference type="InterPro" id="IPR023995">
    <property type="entry name" value="HemZ"/>
</dbReference>
<dbReference type="AlphaFoldDB" id="A0A939H9C5"/>
<evidence type="ECO:0000256" key="4">
    <source>
        <dbReference type="ARBA" id="ARBA00023014"/>
    </source>
</evidence>
<dbReference type="SFLD" id="SFLDS00029">
    <property type="entry name" value="Radical_SAM"/>
    <property type="match status" value="1"/>
</dbReference>
<dbReference type="SFLD" id="SFLDF00310">
    <property type="entry name" value="oxygen-independent_coproporphy"/>
    <property type="match status" value="1"/>
</dbReference>
<evidence type="ECO:0000313" key="6">
    <source>
        <dbReference type="EMBL" id="MBO1263782.1"/>
    </source>
</evidence>
<feature type="domain" description="Radical SAM core" evidence="5">
    <location>
        <begin position="145"/>
        <end position="387"/>
    </location>
</feature>
<keyword evidence="1" id="KW-0949">S-adenosyl-L-methionine</keyword>
<dbReference type="EC" id="1.3.98.3" evidence="6"/>
<dbReference type="GO" id="GO:0051539">
    <property type="term" value="F:4 iron, 4 sulfur cluster binding"/>
    <property type="evidence" value="ECO:0007669"/>
    <property type="project" value="TreeGrafter"/>
</dbReference>
<keyword evidence="4" id="KW-0411">Iron-sulfur</keyword>
<dbReference type="InterPro" id="IPR058240">
    <property type="entry name" value="rSAM_sf"/>
</dbReference>
<dbReference type="SUPFAM" id="SSF102114">
    <property type="entry name" value="Radical SAM enzymes"/>
    <property type="match status" value="1"/>
</dbReference>
<accession>A0A939H9C5</accession>
<evidence type="ECO:0000256" key="2">
    <source>
        <dbReference type="ARBA" id="ARBA00022723"/>
    </source>
</evidence>
<evidence type="ECO:0000313" key="7">
    <source>
        <dbReference type="Proteomes" id="UP000664218"/>
    </source>
</evidence>
<dbReference type="Gene3D" id="3.20.20.70">
    <property type="entry name" value="Aldolase class I"/>
    <property type="match status" value="1"/>
</dbReference>
<comment type="caution">
    <text evidence="6">The sequence shown here is derived from an EMBL/GenBank/DDBJ whole genome shotgun (WGS) entry which is preliminary data.</text>
</comment>
<dbReference type="InterPro" id="IPR013785">
    <property type="entry name" value="Aldolase_TIM"/>
</dbReference>
<gene>
    <name evidence="6" type="primary">hemZ</name>
    <name evidence="6" type="ORF">J3A84_01825</name>
</gene>
<sequence length="472" mass="55290">MIKVRSNNSLRYHVYHIVTLFYPAGKIEYLDEADSTIADIDVNVKEDVLTVTFFGTRFVHDYPDKNLNIMRRVLFRLLEEKTEKHLPWGILIGIRPSKIVRELIEKNQEKEEIVRYLQAEYLADREKIELAYEVALKESDLLRKVDTDHSVDIYIGMPFCPSRCLYCSFASNVYRGNQYKDTYLKQLKMEMEEIRTYIDENRLSINNVYFGGGTPTAVSDDEFEEVMKSIDECFVRGRNLLEFTVEAGRVDSITREKLLSMKRHHTSRISINPQTMNDDTLRLIGRNHDHDKVVEIFHLARSLGFDNINMDMILGLPEESLHDVERTIEAVRNLSPESITVHGLALKRASRLYEDFLMEKKYALPRQDEMNLMYQKTDEMARSLGLLPYYMYRQKNMVGNLENVGYAKEGMENLYNMVMIEEVKTIIAIGADGVTKKVKDGRIERFANFKGLNDYTERFQEMMEKKMRFLTE</sequence>
<proteinExistence type="predicted"/>
<organism evidence="6 7">
    <name type="scientific">Proteiniclasticum aestuarii</name>
    <dbReference type="NCBI Taxonomy" id="2817862"/>
    <lineage>
        <taxon>Bacteria</taxon>
        <taxon>Bacillati</taxon>
        <taxon>Bacillota</taxon>
        <taxon>Clostridia</taxon>
        <taxon>Eubacteriales</taxon>
        <taxon>Clostridiaceae</taxon>
        <taxon>Proteiniclasticum</taxon>
    </lineage>
</organism>
<dbReference type="SFLD" id="SFLDG01082">
    <property type="entry name" value="B12-binding_domain_containing"/>
    <property type="match status" value="1"/>
</dbReference>
<dbReference type="GO" id="GO:0051989">
    <property type="term" value="F:coproporphyrinogen dehydrogenase activity"/>
    <property type="evidence" value="ECO:0007669"/>
    <property type="project" value="UniProtKB-EC"/>
</dbReference>
<keyword evidence="7" id="KW-1185">Reference proteome</keyword>
<dbReference type="GO" id="GO:0006779">
    <property type="term" value="P:porphyrin-containing compound biosynthetic process"/>
    <property type="evidence" value="ECO:0007669"/>
    <property type="project" value="TreeGrafter"/>
</dbReference>
<dbReference type="Pfam" id="PF04055">
    <property type="entry name" value="Radical_SAM"/>
    <property type="match status" value="1"/>
</dbReference>
<dbReference type="Proteomes" id="UP000664218">
    <property type="component" value="Unassembled WGS sequence"/>
</dbReference>
<dbReference type="InterPro" id="IPR034505">
    <property type="entry name" value="Coproporphyrinogen-III_oxidase"/>
</dbReference>
<keyword evidence="3" id="KW-0408">Iron</keyword>
<evidence type="ECO:0000256" key="1">
    <source>
        <dbReference type="ARBA" id="ARBA00022691"/>
    </source>
</evidence>
<dbReference type="PANTHER" id="PTHR13932:SF1">
    <property type="entry name" value="OXYGEN-INDEPENDENT COPROPORPHYRINOGEN-III OXIDASE-LIKE PROTEIN HEMZ"/>
    <property type="match status" value="1"/>
</dbReference>